<reference evidence="3" key="1">
    <citation type="submission" date="2022-11" db="UniProtKB">
        <authorList>
            <consortium name="WormBaseParasite"/>
        </authorList>
    </citation>
    <scope>IDENTIFICATION</scope>
</reference>
<dbReference type="CDD" id="cd09917">
    <property type="entry name" value="F-box_SF"/>
    <property type="match status" value="1"/>
</dbReference>
<dbReference type="WBParaSite" id="jg25692">
    <property type="protein sequence ID" value="jg25692"/>
    <property type="gene ID" value="jg25692"/>
</dbReference>
<accession>A0A915E4E0</accession>
<dbReference type="SUPFAM" id="SSF81383">
    <property type="entry name" value="F-box domain"/>
    <property type="match status" value="1"/>
</dbReference>
<sequence length="87" mass="9817">MTSNLSEDTLISVFSFLKRKELTAVQLICQRLHKVVQENSRVIHIIESLSYYDSDILPEFDPGVCVAAQLNARYQCIRSPRSVSTGS</sequence>
<evidence type="ECO:0000313" key="2">
    <source>
        <dbReference type="Proteomes" id="UP000887574"/>
    </source>
</evidence>
<evidence type="ECO:0000313" key="3">
    <source>
        <dbReference type="WBParaSite" id="jg25692"/>
    </source>
</evidence>
<dbReference type="Proteomes" id="UP000887574">
    <property type="component" value="Unplaced"/>
</dbReference>
<dbReference type="AlphaFoldDB" id="A0A915E4E0"/>
<dbReference type="Gene3D" id="1.20.1280.50">
    <property type="match status" value="1"/>
</dbReference>
<dbReference type="InterPro" id="IPR001810">
    <property type="entry name" value="F-box_dom"/>
</dbReference>
<dbReference type="InterPro" id="IPR036047">
    <property type="entry name" value="F-box-like_dom_sf"/>
</dbReference>
<dbReference type="Pfam" id="PF00646">
    <property type="entry name" value="F-box"/>
    <property type="match status" value="1"/>
</dbReference>
<organism evidence="2 3">
    <name type="scientific">Ditylenchus dipsaci</name>
    <dbReference type="NCBI Taxonomy" id="166011"/>
    <lineage>
        <taxon>Eukaryota</taxon>
        <taxon>Metazoa</taxon>
        <taxon>Ecdysozoa</taxon>
        <taxon>Nematoda</taxon>
        <taxon>Chromadorea</taxon>
        <taxon>Rhabditida</taxon>
        <taxon>Tylenchina</taxon>
        <taxon>Tylenchomorpha</taxon>
        <taxon>Sphaerularioidea</taxon>
        <taxon>Anguinidae</taxon>
        <taxon>Anguininae</taxon>
        <taxon>Ditylenchus</taxon>
    </lineage>
</organism>
<proteinExistence type="predicted"/>
<keyword evidence="2" id="KW-1185">Reference proteome</keyword>
<name>A0A915E4E0_9BILA</name>
<evidence type="ECO:0000259" key="1">
    <source>
        <dbReference type="Pfam" id="PF00646"/>
    </source>
</evidence>
<feature type="domain" description="F-box" evidence="1">
    <location>
        <begin position="3"/>
        <end position="40"/>
    </location>
</feature>
<protein>
    <submittedName>
        <fullName evidence="3">F-box domain-containing protein</fullName>
    </submittedName>
</protein>